<sequence>MPETDIDSTDTSDLKNSMVDFSVEAQTTDAAGDQKEFRWQSTTWTQNLGYYKTIPELKVAIDTKATWTIGAGIEADEETLLLLGIIKGNGKDSFTSILKNGIKVKTLDGDSYAEVIRDDEETFKNLKPLAPDSIVSVWNMRGRIIRYEQVSKVKGIPNKKFRPDQIFHLSRDRIADEVHGISVIPAVKWIIDARNEAMADWKRVMHRNVEPLFIFHLDTDDTAQIASIKAKYNNARKEGENLFVPKGVVVPEAVTVAANATLNPLAWIDRLNDYFFQAVNVPQIIIGNAKEFTDASGKIVYLSYEQSIKAGQLYVEEQVLAQLNIEIALTFPASLQTDAVSDTPTETTTVEEEPIEEAAQPNDTTAEVEGKK</sequence>
<gene>
    <name evidence="2" type="ORF">LCGC14_1144550</name>
</gene>
<comment type="caution">
    <text evidence="2">The sequence shown here is derived from an EMBL/GenBank/DDBJ whole genome shotgun (WGS) entry which is preliminary data.</text>
</comment>
<evidence type="ECO:0000256" key="1">
    <source>
        <dbReference type="SAM" id="MobiDB-lite"/>
    </source>
</evidence>
<dbReference type="AlphaFoldDB" id="A0A0F9LXC2"/>
<name>A0A0F9LXC2_9ZZZZ</name>
<feature type="compositionally biased region" description="Low complexity" evidence="1">
    <location>
        <begin position="338"/>
        <end position="348"/>
    </location>
</feature>
<evidence type="ECO:0000313" key="2">
    <source>
        <dbReference type="EMBL" id="KKM99769.1"/>
    </source>
</evidence>
<accession>A0A0F9LXC2</accession>
<organism evidence="2">
    <name type="scientific">marine sediment metagenome</name>
    <dbReference type="NCBI Taxonomy" id="412755"/>
    <lineage>
        <taxon>unclassified sequences</taxon>
        <taxon>metagenomes</taxon>
        <taxon>ecological metagenomes</taxon>
    </lineage>
</organism>
<dbReference type="EMBL" id="LAZR01005459">
    <property type="protein sequence ID" value="KKM99769.1"/>
    <property type="molecule type" value="Genomic_DNA"/>
</dbReference>
<proteinExistence type="predicted"/>
<reference evidence="2" key="1">
    <citation type="journal article" date="2015" name="Nature">
        <title>Complex archaea that bridge the gap between prokaryotes and eukaryotes.</title>
        <authorList>
            <person name="Spang A."/>
            <person name="Saw J.H."/>
            <person name="Jorgensen S.L."/>
            <person name="Zaremba-Niedzwiedzka K."/>
            <person name="Martijn J."/>
            <person name="Lind A.E."/>
            <person name="van Eijk R."/>
            <person name="Schleper C."/>
            <person name="Guy L."/>
            <person name="Ettema T.J."/>
        </authorList>
    </citation>
    <scope>NUCLEOTIDE SEQUENCE</scope>
</reference>
<protein>
    <submittedName>
        <fullName evidence="2">Uncharacterized protein</fullName>
    </submittedName>
</protein>
<feature type="region of interest" description="Disordered" evidence="1">
    <location>
        <begin position="338"/>
        <end position="372"/>
    </location>
</feature>